<dbReference type="Proteomes" id="UP000326396">
    <property type="component" value="Linkage Group LG3"/>
</dbReference>
<dbReference type="PANTHER" id="PTHR42648:SF25">
    <property type="entry name" value="RNA-DIRECTED DNA POLYMERASE"/>
    <property type="match status" value="1"/>
</dbReference>
<feature type="domain" description="Retroviral polymerase SH3-like" evidence="4">
    <location>
        <begin position="62"/>
        <end position="102"/>
    </location>
</feature>
<evidence type="ECO:0000259" key="3">
    <source>
        <dbReference type="Pfam" id="PF07727"/>
    </source>
</evidence>
<keyword evidence="2" id="KW-0378">Hydrolase</keyword>
<name>A0A5N6N5S1_9ASTR</name>
<evidence type="ECO:0000313" key="5">
    <source>
        <dbReference type="EMBL" id="KAD4385635.1"/>
    </source>
</evidence>
<dbReference type="GO" id="GO:0046872">
    <property type="term" value="F:metal ion binding"/>
    <property type="evidence" value="ECO:0007669"/>
    <property type="project" value="UniProtKB-KW"/>
</dbReference>
<dbReference type="InterPro" id="IPR057670">
    <property type="entry name" value="SH3_retrovirus"/>
</dbReference>
<dbReference type="PANTHER" id="PTHR42648">
    <property type="entry name" value="TRANSPOSASE, PUTATIVE-RELATED"/>
    <property type="match status" value="1"/>
</dbReference>
<comment type="caution">
    <text evidence="5">The sequence shown here is derived from an EMBL/GenBank/DDBJ whole genome shotgun (WGS) entry which is preliminary data.</text>
</comment>
<protein>
    <submittedName>
        <fullName evidence="5">Uncharacterized protein</fullName>
    </submittedName>
</protein>
<evidence type="ECO:0000256" key="1">
    <source>
        <dbReference type="ARBA" id="ARBA00022723"/>
    </source>
</evidence>
<dbReference type="SUPFAM" id="SSF53098">
    <property type="entry name" value="Ribonuclease H-like"/>
    <property type="match status" value="1"/>
</dbReference>
<proteinExistence type="predicted"/>
<keyword evidence="1" id="KW-0479">Metal-binding</keyword>
<organism evidence="5 6">
    <name type="scientific">Mikania micrantha</name>
    <name type="common">bitter vine</name>
    <dbReference type="NCBI Taxonomy" id="192012"/>
    <lineage>
        <taxon>Eukaryota</taxon>
        <taxon>Viridiplantae</taxon>
        <taxon>Streptophyta</taxon>
        <taxon>Embryophyta</taxon>
        <taxon>Tracheophyta</taxon>
        <taxon>Spermatophyta</taxon>
        <taxon>Magnoliopsida</taxon>
        <taxon>eudicotyledons</taxon>
        <taxon>Gunneridae</taxon>
        <taxon>Pentapetalae</taxon>
        <taxon>asterids</taxon>
        <taxon>campanulids</taxon>
        <taxon>Asterales</taxon>
        <taxon>Asteraceae</taxon>
        <taxon>Asteroideae</taxon>
        <taxon>Heliantheae alliance</taxon>
        <taxon>Eupatorieae</taxon>
        <taxon>Mikania</taxon>
    </lineage>
</organism>
<dbReference type="InterPro" id="IPR039537">
    <property type="entry name" value="Retrotran_Ty1/copia-like"/>
</dbReference>
<dbReference type="EMBL" id="SZYD01000013">
    <property type="protein sequence ID" value="KAD4385635.1"/>
    <property type="molecule type" value="Genomic_DNA"/>
</dbReference>
<sequence length="507" mass="57986">MLSTTCSIMKSILLPQNFWEEAVRHTIYVLNRIPTKALKDDTPFEALKGRKPFLKHQKVFGCIAYAKVPPNHLTNLDDRSVKMVYLGVEERSKAYRQYDPIREETEWIDFTIDYNLIETSQSEITPLTTEEDLIGNNDQGYQNPITPVSPFTLVTPPTCFKDLNEVYERFPEVESNEMYLAQEEPHNYKEAAEDKKWIEAMQAEIDSINKNNTWKFTKLPDGHKEIGLKWVFMTKRDANGTIIKHKAHLVAKGYVQEHGRDFDEVFAPVAHIETVHLLLALAAHNGWEVHHLDVKSAFLHGKLKEEVYVSQPEGFVKTHDEGKVYKLSKALGDISIKQSGYITKMLKNAGIIDSNETKIPMNPGTLLTKTGDGKLVDATQYRILIGCLRNGRCKLTIYSDSSYGVKTEEGKCSTGMELWLKRLLSELTGWKEEKITLYVDNISTIAWMKSPVFHGRINPKCVDNEHIIVEHISGELQRVDILTKALARIKFTTMRELLGVQDLYVRD</sequence>
<dbReference type="InterPro" id="IPR013103">
    <property type="entry name" value="RVT_2"/>
</dbReference>
<keyword evidence="6" id="KW-1185">Reference proteome</keyword>
<reference evidence="5 6" key="1">
    <citation type="submission" date="2019-05" db="EMBL/GenBank/DDBJ databases">
        <title>Mikania micrantha, genome provides insights into the molecular mechanism of rapid growth.</title>
        <authorList>
            <person name="Liu B."/>
        </authorList>
    </citation>
    <scope>NUCLEOTIDE SEQUENCE [LARGE SCALE GENOMIC DNA]</scope>
    <source>
        <strain evidence="5">NLD-2019</strain>
        <tissue evidence="5">Leaf</tissue>
    </source>
</reference>
<gene>
    <name evidence="5" type="ORF">E3N88_25804</name>
</gene>
<dbReference type="OrthoDB" id="411615at2759"/>
<dbReference type="GO" id="GO:0016787">
    <property type="term" value="F:hydrolase activity"/>
    <property type="evidence" value="ECO:0007669"/>
    <property type="project" value="UniProtKB-KW"/>
</dbReference>
<feature type="domain" description="Reverse transcriptase Ty1/copia-type" evidence="3">
    <location>
        <begin position="211"/>
        <end position="376"/>
    </location>
</feature>
<dbReference type="InterPro" id="IPR012337">
    <property type="entry name" value="RNaseH-like_sf"/>
</dbReference>
<dbReference type="Pfam" id="PF25597">
    <property type="entry name" value="SH3_retrovirus"/>
    <property type="match status" value="1"/>
</dbReference>
<dbReference type="CDD" id="cd09272">
    <property type="entry name" value="RNase_HI_RT_Ty1"/>
    <property type="match status" value="1"/>
</dbReference>
<evidence type="ECO:0000259" key="4">
    <source>
        <dbReference type="Pfam" id="PF25597"/>
    </source>
</evidence>
<dbReference type="AlphaFoldDB" id="A0A5N6N5S1"/>
<evidence type="ECO:0000256" key="2">
    <source>
        <dbReference type="ARBA" id="ARBA00022801"/>
    </source>
</evidence>
<accession>A0A5N6N5S1</accession>
<evidence type="ECO:0000313" key="6">
    <source>
        <dbReference type="Proteomes" id="UP000326396"/>
    </source>
</evidence>
<dbReference type="Pfam" id="PF07727">
    <property type="entry name" value="RVT_2"/>
    <property type="match status" value="1"/>
</dbReference>